<keyword evidence="2" id="KW-1185">Reference proteome</keyword>
<dbReference type="InParanoid" id="A0A1I4ZIE1"/>
<reference evidence="1 2" key="1">
    <citation type="submission" date="2016-10" db="EMBL/GenBank/DDBJ databases">
        <authorList>
            <person name="de Groot N.N."/>
        </authorList>
    </citation>
    <scope>NUCLEOTIDE SEQUENCE [LARGE SCALE GENOMIC DNA]</scope>
    <source>
        <strain evidence="1 2">DSM 43067</strain>
    </source>
</reference>
<dbReference type="PANTHER" id="PTHR34817:SF1">
    <property type="entry name" value="NUCLEOTIDYLTRANSFERASE"/>
    <property type="match status" value="1"/>
</dbReference>
<dbReference type="Proteomes" id="UP000183413">
    <property type="component" value="Unassembled WGS sequence"/>
</dbReference>
<accession>A0A1I4ZIE1</accession>
<dbReference type="eggNOG" id="COG3541">
    <property type="taxonomic scope" value="Bacteria"/>
</dbReference>
<gene>
    <name evidence="1" type="ORF">SAMN04489713_102218</name>
</gene>
<dbReference type="PANTHER" id="PTHR34817">
    <property type="entry name" value="NUCLEOTIDYLTRANSFERASE"/>
    <property type="match status" value="1"/>
</dbReference>
<evidence type="ECO:0000313" key="1">
    <source>
        <dbReference type="EMBL" id="SFN50026.1"/>
    </source>
</evidence>
<organism evidence="1 2">
    <name type="scientific">Actinomadura madurae</name>
    <dbReference type="NCBI Taxonomy" id="1993"/>
    <lineage>
        <taxon>Bacteria</taxon>
        <taxon>Bacillati</taxon>
        <taxon>Actinomycetota</taxon>
        <taxon>Actinomycetes</taxon>
        <taxon>Streptosporangiales</taxon>
        <taxon>Thermomonosporaceae</taxon>
        <taxon>Actinomadura</taxon>
    </lineage>
</organism>
<proteinExistence type="predicted"/>
<name>A0A1I4ZIE1_9ACTN</name>
<dbReference type="EMBL" id="FOVH01000002">
    <property type="protein sequence ID" value="SFN50026.1"/>
    <property type="molecule type" value="Genomic_DNA"/>
</dbReference>
<dbReference type="AlphaFoldDB" id="A0A1I4ZIE1"/>
<dbReference type="STRING" id="1993.SAMN04489713_102218"/>
<protein>
    <recommendedName>
        <fullName evidence="3">Nucleotidyltransferase</fullName>
    </recommendedName>
</protein>
<evidence type="ECO:0000313" key="2">
    <source>
        <dbReference type="Proteomes" id="UP000183413"/>
    </source>
</evidence>
<sequence>MVNLPEGMIDRFAADHPYPRAFLTVSGAHLYGFPSRDSDVDLRGVHLLPLEEIVGLEPGQDTVSLMWDHAGVEADAVTHDLAKFCTLLLRRNGYVLEQVMSPLVVATSPVHEELRALVPGLVTFHHAHHYLGFARNQWRLFEKSGELKPLLYTFRVLLTGVHLMRTGEVEADLTRLAGGPPYLPDLVEAKRAAEHGAPPRDAPGPPRLRDDVAALTALLEDERDRSSLPEAPANHRALHDLVVRTRLG</sequence>
<dbReference type="Pfam" id="PF10127">
    <property type="entry name" value="RlaP"/>
    <property type="match status" value="1"/>
</dbReference>
<dbReference type="InterPro" id="IPR018775">
    <property type="entry name" value="RlaP"/>
</dbReference>
<evidence type="ECO:0008006" key="3">
    <source>
        <dbReference type="Google" id="ProtNLM"/>
    </source>
</evidence>